<reference evidence="1" key="1">
    <citation type="journal article" date="2010" name="Science">
        <title>Plasticity of animal genome architecture unmasked by rapid evolution of a pelagic tunicate.</title>
        <authorList>
            <person name="Denoeud F."/>
            <person name="Henriet S."/>
            <person name="Mungpakdee S."/>
            <person name="Aury J.M."/>
            <person name="Da Silva C."/>
            <person name="Brinkmann H."/>
            <person name="Mikhaleva J."/>
            <person name="Olsen L.C."/>
            <person name="Jubin C."/>
            <person name="Canestro C."/>
            <person name="Bouquet J.M."/>
            <person name="Danks G."/>
            <person name="Poulain J."/>
            <person name="Campsteijn C."/>
            <person name="Adamski M."/>
            <person name="Cross I."/>
            <person name="Yadetie F."/>
            <person name="Muffato M."/>
            <person name="Louis A."/>
            <person name="Butcher S."/>
            <person name="Tsagkogeorga G."/>
            <person name="Konrad A."/>
            <person name="Singh S."/>
            <person name="Jensen M.F."/>
            <person name="Cong E.H."/>
            <person name="Eikeseth-Otteraa H."/>
            <person name="Noel B."/>
            <person name="Anthouard V."/>
            <person name="Porcel B.M."/>
            <person name="Kachouri-Lafond R."/>
            <person name="Nishino A."/>
            <person name="Ugolini M."/>
            <person name="Chourrout P."/>
            <person name="Nishida H."/>
            <person name="Aasland R."/>
            <person name="Huzurbazar S."/>
            <person name="Westhof E."/>
            <person name="Delsuc F."/>
            <person name="Lehrach H."/>
            <person name="Reinhardt R."/>
            <person name="Weissenbach J."/>
            <person name="Roy S.W."/>
            <person name="Artiguenave F."/>
            <person name="Postlethwait J.H."/>
            <person name="Manak J.R."/>
            <person name="Thompson E.M."/>
            <person name="Jaillon O."/>
            <person name="Du Pasquier L."/>
            <person name="Boudinot P."/>
            <person name="Liberles D.A."/>
            <person name="Volff J.N."/>
            <person name="Philippe H."/>
            <person name="Lenhard B."/>
            <person name="Roest Crollius H."/>
            <person name="Wincker P."/>
            <person name="Chourrout D."/>
        </authorList>
    </citation>
    <scope>NUCLEOTIDE SEQUENCE [LARGE SCALE GENOMIC DNA]</scope>
</reference>
<feature type="non-terminal residue" evidence="1">
    <location>
        <position position="1"/>
    </location>
</feature>
<accession>E4Z5F1</accession>
<dbReference type="EMBL" id="FN657650">
    <property type="protein sequence ID" value="CBY42929.1"/>
    <property type="molecule type" value="Genomic_DNA"/>
</dbReference>
<organism evidence="1">
    <name type="scientific">Oikopleura dioica</name>
    <name type="common">Tunicate</name>
    <dbReference type="NCBI Taxonomy" id="34765"/>
    <lineage>
        <taxon>Eukaryota</taxon>
        <taxon>Metazoa</taxon>
        <taxon>Chordata</taxon>
        <taxon>Tunicata</taxon>
        <taxon>Appendicularia</taxon>
        <taxon>Copelata</taxon>
        <taxon>Oikopleuridae</taxon>
        <taxon>Oikopleura</taxon>
    </lineage>
</organism>
<name>E4Z5F1_OIKDI</name>
<protein>
    <submittedName>
        <fullName evidence="1">Uncharacterized protein</fullName>
    </submittedName>
</protein>
<evidence type="ECO:0000313" key="1">
    <source>
        <dbReference type="EMBL" id="CBY42929.1"/>
    </source>
</evidence>
<dbReference type="AlphaFoldDB" id="E4Z5F1"/>
<sequence length="203" mass="23615">NHALKFEKTGGDPLTQQARSIVSINFIKSDIEKVEDNTELIHNFENVDFSLEQYVLSRTMMVSRIATNQKDTFLCSIIAASTLFRYAIETFLQKRYPSNPDVLKETLLTKKNVMLSIQFNLVPRTIKGLNLLPHERSNDNPFQPLQKTKIWRILDRLTKRAYLEKEGWKIIMDMTKMRVRNRLGELVSKATRICDKPEQPSSK</sequence>
<proteinExistence type="predicted"/>
<dbReference type="Proteomes" id="UP000011014">
    <property type="component" value="Unassembled WGS sequence"/>
</dbReference>
<gene>
    <name evidence="1" type="ORF">GSOID_T00026667001</name>
</gene>